<gene>
    <name evidence="2" type="ORF">CPLU01_12421</name>
</gene>
<accession>A0A8H6JYQ5</accession>
<dbReference type="AlphaFoldDB" id="A0A8H6JYQ5"/>
<evidence type="ECO:0000256" key="1">
    <source>
        <dbReference type="SAM" id="MobiDB-lite"/>
    </source>
</evidence>
<proteinExistence type="predicted"/>
<keyword evidence="3" id="KW-1185">Reference proteome</keyword>
<name>A0A8H6JYQ5_9PEZI</name>
<protein>
    <submittedName>
        <fullName evidence="2">Uncharacterized protein</fullName>
    </submittedName>
</protein>
<evidence type="ECO:0000313" key="2">
    <source>
        <dbReference type="EMBL" id="KAF6821759.1"/>
    </source>
</evidence>
<organism evidence="2 3">
    <name type="scientific">Colletotrichum plurivorum</name>
    <dbReference type="NCBI Taxonomy" id="2175906"/>
    <lineage>
        <taxon>Eukaryota</taxon>
        <taxon>Fungi</taxon>
        <taxon>Dikarya</taxon>
        <taxon>Ascomycota</taxon>
        <taxon>Pezizomycotina</taxon>
        <taxon>Sordariomycetes</taxon>
        <taxon>Hypocreomycetidae</taxon>
        <taxon>Glomerellales</taxon>
        <taxon>Glomerellaceae</taxon>
        <taxon>Colletotrichum</taxon>
        <taxon>Colletotrichum orchidearum species complex</taxon>
    </lineage>
</organism>
<reference evidence="2" key="1">
    <citation type="journal article" date="2020" name="Phytopathology">
        <title>Genome Sequence Resources of Colletotrichum truncatum, C. plurivorum, C. musicola, and C. sojae: Four Species Pathogenic to Soybean (Glycine max).</title>
        <authorList>
            <person name="Rogerio F."/>
            <person name="Boufleur T.R."/>
            <person name="Ciampi-Guillardi M."/>
            <person name="Sukno S.A."/>
            <person name="Thon M.R."/>
            <person name="Massola Junior N.S."/>
            <person name="Baroncelli R."/>
        </authorList>
    </citation>
    <scope>NUCLEOTIDE SEQUENCE</scope>
    <source>
        <strain evidence="2">LFN00145</strain>
    </source>
</reference>
<dbReference type="Proteomes" id="UP000654918">
    <property type="component" value="Unassembled WGS sequence"/>
</dbReference>
<comment type="caution">
    <text evidence="2">The sequence shown here is derived from an EMBL/GenBank/DDBJ whole genome shotgun (WGS) entry which is preliminary data.</text>
</comment>
<feature type="region of interest" description="Disordered" evidence="1">
    <location>
        <begin position="80"/>
        <end position="144"/>
    </location>
</feature>
<sequence>MVVELHSDDRFIMLATDCVTAGSRRRAISAGESPSIVEMLPLVGLFSRNDGRFPGRKQRRQCGVAAGGMGRPPTPLVATSVVAPVRTPRRTNGRSSWKALVGEQEDQDRQNTASGPDFPSSSDHEVSSKSTISPSPAPHISGWLPRTPFGLSPASESRVAHCPSGETLGVFRGKPRTRTTWVEQQNSESVARISTWEFESPVCWLGAWPPSTALIYKRRRSTAVALRRERWKESGSEAEAVGPAIVTLGGHALADAMFDFCDSTMNFTWDVDPLEAEETCDWVEMRAAS</sequence>
<evidence type="ECO:0000313" key="3">
    <source>
        <dbReference type="Proteomes" id="UP000654918"/>
    </source>
</evidence>
<dbReference type="EMBL" id="WIGO01000256">
    <property type="protein sequence ID" value="KAF6821759.1"/>
    <property type="molecule type" value="Genomic_DNA"/>
</dbReference>